<name>A0A7K1L375_9ACTN</name>
<gene>
    <name evidence="6" type="ORF">GNZ18_19885</name>
</gene>
<comment type="caution">
    <text evidence="6">The sequence shown here is derived from an EMBL/GenBank/DDBJ whole genome shotgun (WGS) entry which is preliminary data.</text>
</comment>
<dbReference type="Gene3D" id="3.40.50.720">
    <property type="entry name" value="NAD(P)-binding Rossmann-like Domain"/>
    <property type="match status" value="1"/>
</dbReference>
<dbReference type="InterPro" id="IPR048666">
    <property type="entry name" value="RedAm-like_C"/>
</dbReference>
<dbReference type="AlphaFoldDB" id="A0A7K1L375"/>
<dbReference type="EMBL" id="WOFH01000006">
    <property type="protein sequence ID" value="MUN38849.1"/>
    <property type="molecule type" value="Genomic_DNA"/>
</dbReference>
<proteinExistence type="inferred from homology"/>
<dbReference type="Gene3D" id="1.10.1040.10">
    <property type="entry name" value="N-(1-d-carboxylethyl)-l-norvaline Dehydrogenase, domain 2"/>
    <property type="match status" value="1"/>
</dbReference>
<evidence type="ECO:0000256" key="3">
    <source>
        <dbReference type="SAM" id="SignalP"/>
    </source>
</evidence>
<evidence type="ECO:0000256" key="1">
    <source>
        <dbReference type="ARBA" id="ARBA00009080"/>
    </source>
</evidence>
<sequence length="290" mass="29693">MQTRTTSVTVLGLGLMGAALAEALLRDGHTVTVWNRSAAKAAPLVAKGAVQAPDAGAAIAASPLVVVCLSVYANAEEILASDALAGRTVVQLTSGAPDQARAMAGLVTGRGARYLDGGIMAVPQMIGGPGALILYSGDEDAFTRHKDVLAAFGEARHVGADPGLAPLLDFALLDAMYGMYAGVYHAIALARSGGVTASESTPMITDWLAAMMHAFPEQARALDAGEFGTDVSSVATSQIAFPTLIETSVRQGVDPAPLLPMRDLLDRAVADGHGADGLHRLIPLLETGKG</sequence>
<evidence type="ECO:0000256" key="2">
    <source>
        <dbReference type="ARBA" id="ARBA00023002"/>
    </source>
</evidence>
<feature type="signal peptide" evidence="3">
    <location>
        <begin position="1"/>
        <end position="21"/>
    </location>
</feature>
<feature type="chain" id="PRO_5038862837" evidence="3">
    <location>
        <begin position="22"/>
        <end position="290"/>
    </location>
</feature>
<dbReference type="InterPro" id="IPR006115">
    <property type="entry name" value="6PGDH_NADP-bd"/>
</dbReference>
<dbReference type="GO" id="GO:0016491">
    <property type="term" value="F:oxidoreductase activity"/>
    <property type="evidence" value="ECO:0007669"/>
    <property type="project" value="UniProtKB-KW"/>
</dbReference>
<dbReference type="RefSeq" id="WP_156217962.1">
    <property type="nucleotide sequence ID" value="NZ_WOFH01000006.1"/>
</dbReference>
<dbReference type="PANTHER" id="PTHR43580:SF2">
    <property type="entry name" value="CYTOKINE-LIKE NUCLEAR FACTOR N-PAC"/>
    <property type="match status" value="1"/>
</dbReference>
<dbReference type="InterPro" id="IPR015815">
    <property type="entry name" value="HIBADH-related"/>
</dbReference>
<dbReference type="SUPFAM" id="SSF51735">
    <property type="entry name" value="NAD(P)-binding Rossmann-fold domains"/>
    <property type="match status" value="1"/>
</dbReference>
<dbReference type="InterPro" id="IPR036291">
    <property type="entry name" value="NAD(P)-bd_dom_sf"/>
</dbReference>
<dbReference type="PANTHER" id="PTHR43580">
    <property type="entry name" value="OXIDOREDUCTASE GLYR1-RELATED"/>
    <property type="match status" value="1"/>
</dbReference>
<keyword evidence="2" id="KW-0560">Oxidoreductase</keyword>
<feature type="domain" description="NADPH-dependent reductive aminase-like C-terminal" evidence="5">
    <location>
        <begin position="161"/>
        <end position="286"/>
    </location>
</feature>
<evidence type="ECO:0000259" key="5">
    <source>
        <dbReference type="Pfam" id="PF21761"/>
    </source>
</evidence>
<evidence type="ECO:0000259" key="4">
    <source>
        <dbReference type="Pfam" id="PF03446"/>
    </source>
</evidence>
<dbReference type="InterPro" id="IPR013328">
    <property type="entry name" value="6PGD_dom2"/>
</dbReference>
<reference evidence="6 7" key="1">
    <citation type="submission" date="2019-11" db="EMBL/GenBank/DDBJ databases">
        <authorList>
            <person name="Cao P."/>
        </authorList>
    </citation>
    <scope>NUCLEOTIDE SEQUENCE [LARGE SCALE GENOMIC DNA]</scope>
    <source>
        <strain evidence="6 7">NEAU-AAG5</strain>
    </source>
</reference>
<evidence type="ECO:0000313" key="7">
    <source>
        <dbReference type="Proteomes" id="UP000432015"/>
    </source>
</evidence>
<keyword evidence="7" id="KW-1185">Reference proteome</keyword>
<comment type="similarity">
    <text evidence="1">Belongs to the HIBADH-related family.</text>
</comment>
<protein>
    <submittedName>
        <fullName evidence="6">NAD(P)-dependent oxidoreductase</fullName>
    </submittedName>
</protein>
<organism evidence="6 7">
    <name type="scientific">Actinomadura litoris</name>
    <dbReference type="NCBI Taxonomy" id="2678616"/>
    <lineage>
        <taxon>Bacteria</taxon>
        <taxon>Bacillati</taxon>
        <taxon>Actinomycetota</taxon>
        <taxon>Actinomycetes</taxon>
        <taxon>Streptosporangiales</taxon>
        <taxon>Thermomonosporaceae</taxon>
        <taxon>Actinomadura</taxon>
    </lineage>
</organism>
<accession>A0A7K1L375</accession>
<dbReference type="PIRSF" id="PIRSF000103">
    <property type="entry name" value="HIBADH"/>
    <property type="match status" value="1"/>
</dbReference>
<feature type="domain" description="6-phosphogluconate dehydrogenase NADP-binding" evidence="4">
    <location>
        <begin position="8"/>
        <end position="155"/>
    </location>
</feature>
<evidence type="ECO:0000313" key="6">
    <source>
        <dbReference type="EMBL" id="MUN38849.1"/>
    </source>
</evidence>
<dbReference type="Proteomes" id="UP000432015">
    <property type="component" value="Unassembled WGS sequence"/>
</dbReference>
<keyword evidence="3" id="KW-0732">Signal</keyword>
<dbReference type="Pfam" id="PF21761">
    <property type="entry name" value="RedAm-like_C"/>
    <property type="match status" value="1"/>
</dbReference>
<dbReference type="Pfam" id="PF03446">
    <property type="entry name" value="NAD_binding_2"/>
    <property type="match status" value="1"/>
</dbReference>
<dbReference type="GO" id="GO:0050661">
    <property type="term" value="F:NADP binding"/>
    <property type="evidence" value="ECO:0007669"/>
    <property type="project" value="InterPro"/>
</dbReference>
<dbReference type="InterPro" id="IPR051265">
    <property type="entry name" value="HIBADH-related_NP60_sf"/>
</dbReference>